<dbReference type="KEGG" id="cne:CNH02815"/>
<dbReference type="GeneID" id="36393011"/>
<accession>A0A0S2M5T4</accession>
<name>A0A0S2M5T4_CRYD1</name>
<evidence type="ECO:0000256" key="1">
    <source>
        <dbReference type="SAM" id="MobiDB-lite"/>
    </source>
</evidence>
<evidence type="ECO:0000313" key="3">
    <source>
        <dbReference type="Proteomes" id="UP000002149"/>
    </source>
</evidence>
<reference evidence="2 3" key="1">
    <citation type="journal article" date="2005" name="Science">
        <title>The genome of the basidiomycetous yeast and human pathogen Cryptococcus neoformans.</title>
        <authorList>
            <person name="Loftus B.J."/>
            <person name="Fung E."/>
            <person name="Roncaglia P."/>
            <person name="Rowley D."/>
            <person name="Amedeo P."/>
            <person name="Bruno D."/>
            <person name="Vamathevan J."/>
            <person name="Miranda M."/>
            <person name="Anderson I.J."/>
            <person name="Fraser J.A."/>
            <person name="Allen J.E."/>
            <person name="Bosdet I.E."/>
            <person name="Brent M.R."/>
            <person name="Chiu R."/>
            <person name="Doering T.L."/>
            <person name="Donlin M.J."/>
            <person name="D'Souza C.A."/>
            <person name="Fox D.S."/>
            <person name="Grinberg V."/>
            <person name="Fu J."/>
            <person name="Fukushima M."/>
            <person name="Haas B.J."/>
            <person name="Huang J.C."/>
            <person name="Janbon G."/>
            <person name="Jones S.J."/>
            <person name="Koo H.L."/>
            <person name="Krzywinski M.I."/>
            <person name="Kwon-Chung J.K."/>
            <person name="Lengeler K.B."/>
            <person name="Maiti R."/>
            <person name="Marra M.A."/>
            <person name="Marra R.E."/>
            <person name="Mathewson C.A."/>
            <person name="Mitchell T.G."/>
            <person name="Pertea M."/>
            <person name="Riggs F.R."/>
            <person name="Salzberg S.L."/>
            <person name="Schein J.E."/>
            <person name="Shvartsbeyn A."/>
            <person name="Shin H."/>
            <person name="Shumway M."/>
            <person name="Specht C.A."/>
            <person name="Suh B.B."/>
            <person name="Tenney A."/>
            <person name="Utterback T.R."/>
            <person name="Wickes B.L."/>
            <person name="Wortman J.R."/>
            <person name="Wye N.H."/>
            <person name="Kronstad J.W."/>
            <person name="Lodge J.K."/>
            <person name="Heitman J."/>
            <person name="Davis R.W."/>
            <person name="Fraser C.M."/>
            <person name="Hyman R.W."/>
        </authorList>
    </citation>
    <scope>NUCLEOTIDE SEQUENCE [LARGE SCALE GENOMIC DNA]</scope>
    <source>
        <strain evidence="3">JEC21 / ATCC MYA-565</strain>
    </source>
</reference>
<dbReference type="AlphaFoldDB" id="A0A0S2M5T4"/>
<protein>
    <submittedName>
        <fullName evidence="2">Uncharacterized protein</fullName>
    </submittedName>
</protein>
<organism evidence="2 3">
    <name type="scientific">Cryptococcus deneoformans (strain JEC21 / ATCC MYA-565)</name>
    <name type="common">Cryptococcus neoformans var. neoformans serotype D</name>
    <dbReference type="NCBI Taxonomy" id="214684"/>
    <lineage>
        <taxon>Eukaryota</taxon>
        <taxon>Fungi</taxon>
        <taxon>Dikarya</taxon>
        <taxon>Basidiomycota</taxon>
        <taxon>Agaricomycotina</taxon>
        <taxon>Tremellomycetes</taxon>
        <taxon>Tremellales</taxon>
        <taxon>Cryptococcaceae</taxon>
        <taxon>Cryptococcus</taxon>
        <taxon>Cryptococcus neoformans species complex</taxon>
    </lineage>
</organism>
<dbReference type="PaxDb" id="214684-A0A0S2M5T4"/>
<dbReference type="EMBL" id="AE017348">
    <property type="protein sequence ID" value="ALO69511.1"/>
    <property type="molecule type" value="Genomic_DNA"/>
</dbReference>
<feature type="compositionally biased region" description="Basic and acidic residues" evidence="1">
    <location>
        <begin position="103"/>
        <end position="112"/>
    </location>
</feature>
<keyword evidence="3" id="KW-1185">Reference proteome</keyword>
<evidence type="ECO:0000313" key="2">
    <source>
        <dbReference type="EMBL" id="ALO69511.1"/>
    </source>
</evidence>
<proteinExistence type="predicted"/>
<dbReference type="InParanoid" id="A0A0S2M5T4"/>
<sequence>MTALSSSLHRDNQQSLPRRASSKSDRRLASGAPNVSTSSSTASQSTLGDYNLEGEELPYSETLEKKKRKYSEKLYQWTQEMWNNTKQDMDRRSSVSSSEDSADIYKAHNESK</sequence>
<dbReference type="RefSeq" id="XP_024514594.1">
    <property type="nucleotide sequence ID" value="XM_024658677.1"/>
</dbReference>
<dbReference type="Proteomes" id="UP000002149">
    <property type="component" value="Chromosome 8"/>
</dbReference>
<gene>
    <name evidence="2" type="ordered locus">CNH02815</name>
</gene>
<dbReference type="VEuPathDB" id="FungiDB:CNH02815"/>
<feature type="region of interest" description="Disordered" evidence="1">
    <location>
        <begin position="82"/>
        <end position="112"/>
    </location>
</feature>
<feature type="region of interest" description="Disordered" evidence="1">
    <location>
        <begin position="1"/>
        <end position="65"/>
    </location>
</feature>
<feature type="compositionally biased region" description="Low complexity" evidence="1">
    <location>
        <begin position="36"/>
        <end position="46"/>
    </location>
</feature>
<dbReference type="OrthoDB" id="2574376at2759"/>